<sequence length="102" mass="11843">MLGDHANRHTRPREFGERTLKAGRMLHMCHENGTEDPWNTVAMAVCAFEGLHTKDGWEYLLMNRRDIEDIAGLFERSTSPEEFRDGLLELKEREMTRRPGNG</sequence>
<reference evidence="1" key="1">
    <citation type="submission" date="2020-02" db="EMBL/GenBank/DDBJ databases">
        <authorList>
            <person name="Meier V. D."/>
        </authorList>
    </citation>
    <scope>NUCLEOTIDE SEQUENCE</scope>
    <source>
        <strain evidence="1">AVDCRST_MAG01</strain>
    </source>
</reference>
<dbReference type="EMBL" id="CADCUW010000092">
    <property type="protein sequence ID" value="CAA9392262.1"/>
    <property type="molecule type" value="Genomic_DNA"/>
</dbReference>
<dbReference type="AlphaFoldDB" id="A0A6J4NS96"/>
<name>A0A6J4NS96_9ACTN</name>
<accession>A0A6J4NS96</accession>
<protein>
    <submittedName>
        <fullName evidence="1">Uncharacterized protein</fullName>
    </submittedName>
</protein>
<gene>
    <name evidence="1" type="ORF">AVDCRST_MAG01-01-576</name>
</gene>
<evidence type="ECO:0000313" key="1">
    <source>
        <dbReference type="EMBL" id="CAA9392262.1"/>
    </source>
</evidence>
<organism evidence="1">
    <name type="scientific">uncultured Rubrobacteraceae bacterium</name>
    <dbReference type="NCBI Taxonomy" id="349277"/>
    <lineage>
        <taxon>Bacteria</taxon>
        <taxon>Bacillati</taxon>
        <taxon>Actinomycetota</taxon>
        <taxon>Rubrobacteria</taxon>
        <taxon>Rubrobacterales</taxon>
        <taxon>Rubrobacteraceae</taxon>
        <taxon>environmental samples</taxon>
    </lineage>
</organism>
<proteinExistence type="predicted"/>